<dbReference type="GO" id="GO:0032259">
    <property type="term" value="P:methylation"/>
    <property type="evidence" value="ECO:0007669"/>
    <property type="project" value="UniProtKB-KW"/>
</dbReference>
<dbReference type="STRING" id="870908.SAMN04488044_1107"/>
<protein>
    <submittedName>
        <fullName evidence="3">SAM-dependent methyltransferase, MidA family</fullName>
    </submittedName>
</protein>
<dbReference type="SUPFAM" id="SSF53335">
    <property type="entry name" value="S-adenosyl-L-methionine-dependent methyltransferases"/>
    <property type="match status" value="1"/>
</dbReference>
<gene>
    <name evidence="3" type="ORF">SAMN04488044_1107</name>
</gene>
<name>A0A1M5KY13_9RHOB</name>
<evidence type="ECO:0000256" key="1">
    <source>
        <dbReference type="ARBA" id="ARBA00022603"/>
    </source>
</evidence>
<dbReference type="Gene3D" id="3.40.50.12710">
    <property type="match status" value="1"/>
</dbReference>
<dbReference type="PANTHER" id="PTHR12049:SF7">
    <property type="entry name" value="PROTEIN ARGININE METHYLTRANSFERASE NDUFAF7, MITOCHONDRIAL"/>
    <property type="match status" value="1"/>
</dbReference>
<dbReference type="AlphaFoldDB" id="A0A1M5KY13"/>
<evidence type="ECO:0000313" key="3">
    <source>
        <dbReference type="EMBL" id="SHG57762.1"/>
    </source>
</evidence>
<dbReference type="PANTHER" id="PTHR12049">
    <property type="entry name" value="PROTEIN ARGININE METHYLTRANSFERASE NDUFAF7, MITOCHONDRIAL"/>
    <property type="match status" value="1"/>
</dbReference>
<sequence length="350" mass="38853">MSLKDILIERIRTIGPMRVSDYMSECLLHPQYGYYTTRDPLGAKGDFTTAPEMTQMFGELLGLSLAQAWMDQGAPSPFILAEVGPGRGTLMSDLLRATRQAPGFHDAMELHLIEASPTLRAKQRELLGDATWHDHVSTLPDGPLFLIANEFFDALPVRQFIREGDLWRERLVGFENAQMCFGLGAAVDQPMLRHRLEDTEDGHLVEICEATPPIVQEIGARIQKHGGAALVIDYGDWRSQGDTIQAVRGHKEVDMLDFPGDADLTAHVDFELICAAAPCRFSRVTPQGVFLERLGITTRAQVLAELMEPVQIEEHVAAHRRLTHPEEMGNLFKVVALYPEGQNPPPGVDA</sequence>
<dbReference type="InterPro" id="IPR029063">
    <property type="entry name" value="SAM-dependent_MTases_sf"/>
</dbReference>
<accession>A0A1M5KY13</accession>
<evidence type="ECO:0000313" key="4">
    <source>
        <dbReference type="Proteomes" id="UP000184211"/>
    </source>
</evidence>
<dbReference type="InterPro" id="IPR003788">
    <property type="entry name" value="NDUFAF7"/>
</dbReference>
<organism evidence="3 4">
    <name type="scientific">Cognatishimia maritima</name>
    <dbReference type="NCBI Taxonomy" id="870908"/>
    <lineage>
        <taxon>Bacteria</taxon>
        <taxon>Pseudomonadati</taxon>
        <taxon>Pseudomonadota</taxon>
        <taxon>Alphaproteobacteria</taxon>
        <taxon>Rhodobacterales</taxon>
        <taxon>Paracoccaceae</taxon>
        <taxon>Cognatishimia</taxon>
    </lineage>
</organism>
<proteinExistence type="predicted"/>
<reference evidence="4" key="1">
    <citation type="submission" date="2016-11" db="EMBL/GenBank/DDBJ databases">
        <authorList>
            <person name="Varghese N."/>
            <person name="Submissions S."/>
        </authorList>
    </citation>
    <scope>NUCLEOTIDE SEQUENCE [LARGE SCALE GENOMIC DNA]</scope>
    <source>
        <strain evidence="4">DSM 28223</strain>
    </source>
</reference>
<dbReference type="GO" id="GO:0035243">
    <property type="term" value="F:protein-arginine omega-N symmetric methyltransferase activity"/>
    <property type="evidence" value="ECO:0007669"/>
    <property type="project" value="TreeGrafter"/>
</dbReference>
<keyword evidence="1 3" id="KW-0489">Methyltransferase</keyword>
<dbReference type="InterPro" id="IPR038375">
    <property type="entry name" value="NDUFAF7_sf"/>
</dbReference>
<dbReference type="Proteomes" id="UP000184211">
    <property type="component" value="Unassembled WGS sequence"/>
</dbReference>
<evidence type="ECO:0000256" key="2">
    <source>
        <dbReference type="ARBA" id="ARBA00022679"/>
    </source>
</evidence>
<dbReference type="EMBL" id="FQWM01000001">
    <property type="protein sequence ID" value="SHG57762.1"/>
    <property type="molecule type" value="Genomic_DNA"/>
</dbReference>
<dbReference type="RefSeq" id="WP_072791400.1">
    <property type="nucleotide sequence ID" value="NZ_FQWM01000001.1"/>
</dbReference>
<keyword evidence="4" id="KW-1185">Reference proteome</keyword>
<dbReference type="Pfam" id="PF02636">
    <property type="entry name" value="Methyltransf_28"/>
    <property type="match status" value="1"/>
</dbReference>
<dbReference type="OrthoDB" id="9794208at2"/>
<keyword evidence="2 3" id="KW-0808">Transferase</keyword>